<organism evidence="2 3">
    <name type="scientific">Candidatus Nomurabacteria bacterium RIFCSPHIGHO2_02_FULL_42_19</name>
    <dbReference type="NCBI Taxonomy" id="1801756"/>
    <lineage>
        <taxon>Bacteria</taxon>
        <taxon>Candidatus Nomuraibacteriota</taxon>
    </lineage>
</organism>
<dbReference type="InterPro" id="IPR036597">
    <property type="entry name" value="Fido-like_dom_sf"/>
</dbReference>
<dbReference type="Pfam" id="PF02661">
    <property type="entry name" value="Fic"/>
    <property type="match status" value="1"/>
</dbReference>
<dbReference type="InterPro" id="IPR006440">
    <property type="entry name" value="Doc"/>
</dbReference>
<reference evidence="2 3" key="1">
    <citation type="journal article" date="2016" name="Nat. Commun.">
        <title>Thousands of microbial genomes shed light on interconnected biogeochemical processes in an aquifer system.</title>
        <authorList>
            <person name="Anantharaman K."/>
            <person name="Brown C.T."/>
            <person name="Hug L.A."/>
            <person name="Sharon I."/>
            <person name="Castelle C.J."/>
            <person name="Probst A.J."/>
            <person name="Thomas B.C."/>
            <person name="Singh A."/>
            <person name="Wilkins M.J."/>
            <person name="Karaoz U."/>
            <person name="Brodie E.L."/>
            <person name="Williams K.H."/>
            <person name="Hubbard S.S."/>
            <person name="Banfield J.F."/>
        </authorList>
    </citation>
    <scope>NUCLEOTIDE SEQUENCE [LARGE SCALE GENOMIC DNA]</scope>
</reference>
<dbReference type="EMBL" id="MFUG01000017">
    <property type="protein sequence ID" value="OGI75600.1"/>
    <property type="molecule type" value="Genomic_DNA"/>
</dbReference>
<dbReference type="GO" id="GO:0016301">
    <property type="term" value="F:kinase activity"/>
    <property type="evidence" value="ECO:0007669"/>
    <property type="project" value="InterPro"/>
</dbReference>
<evidence type="ECO:0000259" key="1">
    <source>
        <dbReference type="PROSITE" id="PS51459"/>
    </source>
</evidence>
<dbReference type="Gene3D" id="1.20.120.1870">
    <property type="entry name" value="Fic/DOC protein, Fido domain"/>
    <property type="match status" value="1"/>
</dbReference>
<name>A0A1F6W116_9BACT</name>
<dbReference type="InterPro" id="IPR003812">
    <property type="entry name" value="Fido"/>
</dbReference>
<evidence type="ECO:0000313" key="2">
    <source>
        <dbReference type="EMBL" id="OGI75600.1"/>
    </source>
</evidence>
<dbReference type="SUPFAM" id="SSF140931">
    <property type="entry name" value="Fic-like"/>
    <property type="match status" value="1"/>
</dbReference>
<sequence length="147" mass="17300">MARQTIKRIGLADVEYIAFQLAKKFMEWNEPIPDFETRFPDKLESCIETPFQTFDRRSLYQGLIQKSAILFYLMVKNHPFQNGNKRIAVTTLIFFLVQNGKWLSISNQDIYEFACEVTESKPEEMANIMKAINLFIENNIEDYDPDK</sequence>
<dbReference type="AlphaFoldDB" id="A0A1F6W116"/>
<dbReference type="PROSITE" id="PS51459">
    <property type="entry name" value="FIDO"/>
    <property type="match status" value="1"/>
</dbReference>
<accession>A0A1F6W116</accession>
<proteinExistence type="predicted"/>
<protein>
    <recommendedName>
        <fullName evidence="1">Fido domain-containing protein</fullName>
    </recommendedName>
</protein>
<dbReference type="Proteomes" id="UP000179275">
    <property type="component" value="Unassembled WGS sequence"/>
</dbReference>
<evidence type="ECO:0000313" key="3">
    <source>
        <dbReference type="Proteomes" id="UP000179275"/>
    </source>
</evidence>
<comment type="caution">
    <text evidence="2">The sequence shown here is derived from an EMBL/GenBank/DDBJ whole genome shotgun (WGS) entry which is preliminary data.</text>
</comment>
<dbReference type="NCBIfam" id="TIGR01550">
    <property type="entry name" value="DOC_P1"/>
    <property type="match status" value="1"/>
</dbReference>
<gene>
    <name evidence="2" type="ORF">A3C67_00730</name>
</gene>
<dbReference type="STRING" id="1801756.A3C67_00730"/>
<dbReference type="InterPro" id="IPR053737">
    <property type="entry name" value="Type_II_TA_Toxin"/>
</dbReference>
<feature type="domain" description="Fido" evidence="1">
    <location>
        <begin position="9"/>
        <end position="138"/>
    </location>
</feature>